<evidence type="ECO:0000256" key="4">
    <source>
        <dbReference type="ARBA" id="ARBA00023295"/>
    </source>
</evidence>
<dbReference type="InterPro" id="IPR031704">
    <property type="entry name" value="Glyco_hydro_36_N"/>
</dbReference>
<feature type="binding site" evidence="7">
    <location>
        <begin position="458"/>
        <end position="462"/>
    </location>
    <ligand>
        <name>substrate</name>
    </ligand>
</feature>
<evidence type="ECO:0000313" key="11">
    <source>
        <dbReference type="EMBL" id="TGE29159.1"/>
    </source>
</evidence>
<evidence type="ECO:0000256" key="6">
    <source>
        <dbReference type="PIRSR" id="PIRSR005536-1"/>
    </source>
</evidence>
<comment type="similarity">
    <text evidence="5">Belongs to the glycosyl hydrolase.</text>
</comment>
<dbReference type="PANTHER" id="PTHR43053">
    <property type="entry name" value="GLYCOSIDASE FAMILY 31"/>
    <property type="match status" value="1"/>
</dbReference>
<dbReference type="RefSeq" id="WP_135393323.1">
    <property type="nucleotide sequence ID" value="NZ_SRMB01000001.1"/>
</dbReference>
<dbReference type="FunFam" id="3.20.20.70:FF:000118">
    <property type="entry name" value="Alpha-galactosidase"/>
    <property type="match status" value="1"/>
</dbReference>
<dbReference type="InterPro" id="IPR050985">
    <property type="entry name" value="Alpha-glycosidase_related"/>
</dbReference>
<dbReference type="InterPro" id="IPR017853">
    <property type="entry name" value="GH"/>
</dbReference>
<evidence type="ECO:0000256" key="8">
    <source>
        <dbReference type="SAM" id="SignalP"/>
    </source>
</evidence>
<gene>
    <name evidence="11" type="ORF">E5K02_06800</name>
</gene>
<dbReference type="PIRSF" id="PIRSF005536">
    <property type="entry name" value="Agal"/>
    <property type="match status" value="1"/>
</dbReference>
<evidence type="ECO:0000256" key="3">
    <source>
        <dbReference type="ARBA" id="ARBA00022801"/>
    </source>
</evidence>
<evidence type="ECO:0000256" key="7">
    <source>
        <dbReference type="PIRSR" id="PIRSR005536-2"/>
    </source>
</evidence>
<feature type="binding site" evidence="7">
    <location>
        <position position="507"/>
    </location>
    <ligand>
        <name>substrate</name>
    </ligand>
</feature>
<reference evidence="11 12" key="1">
    <citation type="submission" date="2019-04" db="EMBL/GenBank/DDBJ databases">
        <authorList>
            <person name="Feng G."/>
            <person name="Zhang J."/>
            <person name="Zhu H."/>
        </authorList>
    </citation>
    <scope>NUCLEOTIDE SEQUENCE [LARGE SCALE GENOMIC DNA]</scope>
    <source>
        <strain evidence="11 12">9PBR-1</strain>
    </source>
</reference>
<dbReference type="Proteomes" id="UP000298471">
    <property type="component" value="Unassembled WGS sequence"/>
</dbReference>
<feature type="active site" description="Nucleophile" evidence="6">
    <location>
        <position position="460"/>
    </location>
</feature>
<dbReference type="SUPFAM" id="SSF51445">
    <property type="entry name" value="(Trans)glycosidases"/>
    <property type="match status" value="1"/>
</dbReference>
<feature type="chain" id="PRO_5021351692" description="Alpha-galactosidase" evidence="8">
    <location>
        <begin position="21"/>
        <end position="718"/>
    </location>
</feature>
<name>A0A4Z0QIN2_9BACT</name>
<comment type="caution">
    <text evidence="11">The sequence shown here is derived from an EMBL/GenBank/DDBJ whole genome shotgun (WGS) entry which is preliminary data.</text>
</comment>
<dbReference type="GO" id="GO:0004557">
    <property type="term" value="F:alpha-galactosidase activity"/>
    <property type="evidence" value="ECO:0007669"/>
    <property type="project" value="UniProtKB-UniRule"/>
</dbReference>
<dbReference type="CDD" id="cd14791">
    <property type="entry name" value="GH36"/>
    <property type="match status" value="1"/>
</dbReference>
<dbReference type="InterPro" id="IPR013780">
    <property type="entry name" value="Glyco_hydro_b"/>
</dbReference>
<dbReference type="PRINTS" id="PR00743">
    <property type="entry name" value="GLHYDRLASE36"/>
</dbReference>
<evidence type="ECO:0000256" key="5">
    <source>
        <dbReference type="PIRNR" id="PIRNR005536"/>
    </source>
</evidence>
<dbReference type="OrthoDB" id="9758822at2"/>
<dbReference type="InterPro" id="IPR013785">
    <property type="entry name" value="Aldolase_TIM"/>
</dbReference>
<protein>
    <recommendedName>
        <fullName evidence="2 5">Alpha-galactosidase</fullName>
        <ecNumber evidence="2 5">3.2.1.22</ecNumber>
    </recommendedName>
</protein>
<proteinExistence type="inferred from homology"/>
<evidence type="ECO:0000256" key="2">
    <source>
        <dbReference type="ARBA" id="ARBA00012755"/>
    </source>
</evidence>
<dbReference type="Gene3D" id="2.70.98.60">
    <property type="entry name" value="alpha-galactosidase from lactobacil brevis"/>
    <property type="match status" value="1"/>
</dbReference>
<feature type="binding site" evidence="7">
    <location>
        <position position="179"/>
    </location>
    <ligand>
        <name>substrate</name>
    </ligand>
</feature>
<feature type="domain" description="Glycosyl hydrolase family 36 C-terminal" evidence="9">
    <location>
        <begin position="624"/>
        <end position="702"/>
    </location>
</feature>
<feature type="binding site" evidence="7">
    <location>
        <position position="529"/>
    </location>
    <ligand>
        <name>substrate</name>
    </ligand>
</feature>
<feature type="signal peptide" evidence="8">
    <location>
        <begin position="1"/>
        <end position="20"/>
    </location>
</feature>
<dbReference type="Gene3D" id="3.20.20.70">
    <property type="entry name" value="Aldolase class I"/>
    <property type="match status" value="1"/>
</dbReference>
<dbReference type="Pfam" id="PF16874">
    <property type="entry name" value="Glyco_hydro_36C"/>
    <property type="match status" value="1"/>
</dbReference>
<evidence type="ECO:0000256" key="1">
    <source>
        <dbReference type="ARBA" id="ARBA00001255"/>
    </source>
</evidence>
<feature type="domain" description="Glycosyl hydrolase family 36 N-terminal" evidence="10">
    <location>
        <begin position="54"/>
        <end position="266"/>
    </location>
</feature>
<feature type="binding site" evidence="7">
    <location>
        <begin position="346"/>
        <end position="347"/>
    </location>
    <ligand>
        <name>substrate</name>
    </ligand>
</feature>
<dbReference type="Pfam" id="PF16875">
    <property type="entry name" value="Glyco_hydro_36N"/>
    <property type="match status" value="1"/>
</dbReference>
<evidence type="ECO:0000259" key="10">
    <source>
        <dbReference type="Pfam" id="PF16875"/>
    </source>
</evidence>
<keyword evidence="8" id="KW-0732">Signal</keyword>
<dbReference type="AlphaFoldDB" id="A0A4Z0QIN2"/>
<feature type="binding site" evidence="7">
    <location>
        <position position="426"/>
    </location>
    <ligand>
        <name>substrate</name>
    </ligand>
</feature>
<accession>A0A4Z0QIN2</accession>
<dbReference type="PANTHER" id="PTHR43053:SF3">
    <property type="entry name" value="ALPHA-GALACTOSIDASE C-RELATED"/>
    <property type="match status" value="1"/>
</dbReference>
<keyword evidence="3 5" id="KW-0378">Hydrolase</keyword>
<dbReference type="Gene3D" id="2.60.40.1180">
    <property type="entry name" value="Golgi alpha-mannosidase II"/>
    <property type="match status" value="1"/>
</dbReference>
<keyword evidence="4 5" id="KW-0326">Glycosidase</keyword>
<dbReference type="EC" id="3.2.1.22" evidence="2 5"/>
<keyword evidence="12" id="KW-1185">Reference proteome</keyword>
<evidence type="ECO:0000313" key="12">
    <source>
        <dbReference type="Proteomes" id="UP000298471"/>
    </source>
</evidence>
<dbReference type="InterPro" id="IPR031705">
    <property type="entry name" value="Glyco_hydro_36_C"/>
</dbReference>
<dbReference type="EMBL" id="SRMB01000001">
    <property type="protein sequence ID" value="TGE29159.1"/>
    <property type="molecule type" value="Genomic_DNA"/>
</dbReference>
<organism evidence="11 12">
    <name type="scientific">Hymenobacter metallicola</name>
    <dbReference type="NCBI Taxonomy" id="2563114"/>
    <lineage>
        <taxon>Bacteria</taxon>
        <taxon>Pseudomonadati</taxon>
        <taxon>Bacteroidota</taxon>
        <taxon>Cytophagia</taxon>
        <taxon>Cytophagales</taxon>
        <taxon>Hymenobacteraceae</taxon>
        <taxon>Hymenobacter</taxon>
    </lineage>
</organism>
<dbReference type="InterPro" id="IPR038417">
    <property type="entry name" value="Alpga-gal_N_sf"/>
</dbReference>
<comment type="catalytic activity">
    <reaction evidence="1 5">
        <text>Hydrolysis of terminal, non-reducing alpha-D-galactose residues in alpha-D-galactosides, including galactose oligosaccharides, galactomannans and galactolipids.</text>
        <dbReference type="EC" id="3.2.1.22"/>
    </reaction>
</comment>
<dbReference type="InterPro" id="IPR002252">
    <property type="entry name" value="Glyco_hydro_36"/>
</dbReference>
<evidence type="ECO:0000259" key="9">
    <source>
        <dbReference type="Pfam" id="PF16874"/>
    </source>
</evidence>
<sequence>MLKFALSCALLLGILAPVMGQQPAPIVIETQHVSLVLAVGNNQRLYQTYLGTRLANAQEYQQLPQRNEAYVPAGTDNLLEPALRVVHADGNPSLSLAFVEQQSAKISADVTETVVRLRDPQYPVEVLLHVAAYYEEDVLKTWTEIRHQEKKPVVLTAYASSMLHLNARQYWLTQFAGDWTREAGQEESQLTSGIKVMDTKLGTRAAWTQTPVFFLGLNRPATETSGEVLAGTLAWTGNFRFAFEVSSVNTLRLSAGINPYASEYTLPAKQTFTTPAFIYTYSTQGKGQASRNLHRWARRYGVLDGTQPRLTLLNNWEATYFDFDEAKLDRLMGDAAKLGVDLFLLDDGWFGNKYPRKDDTQGLGDWQPTHSKLPNGVGHLVQTAGKEGIQFGLWIEPEMVNPKSELYEKHPDWILKLPNRPEDYSRQQLVLDLTNPRVQDFVFSVVDEQLRQNVAYIKWDCNRMITNGYSKYLGKDQSHLYIDYVLGLYQVLDRVRQKYPHVPMMLCSGGGARADYGGLRYFTEFWPSDNTDAVERIYIQWGFSNFFPANTLASHVTNWNRQHSIKFRTDVAMMGKLGYDLEVSKMTPQELLYSQQAVRDYKRLSPVIWQGDQYRLRSPYEGNQAAVLYVDEAKAKAVLFGYNLHTRSNEQVLPVRLQGLDPARRYRVTEIGLMPDTKSELAANGHTYSGDYLMQVGIAVGRYNAPALTSHMLELTAE</sequence>
<dbReference type="Pfam" id="PF02065">
    <property type="entry name" value="Melibiase"/>
    <property type="match status" value="1"/>
</dbReference>
<feature type="active site" description="Proton donor" evidence="6">
    <location>
        <position position="529"/>
    </location>
</feature>
<dbReference type="GO" id="GO:0016052">
    <property type="term" value="P:carbohydrate catabolic process"/>
    <property type="evidence" value="ECO:0007669"/>
    <property type="project" value="InterPro"/>
</dbReference>